<dbReference type="Gene3D" id="3.40.50.150">
    <property type="entry name" value="Vaccinia Virus protein VP39"/>
    <property type="match status" value="1"/>
</dbReference>
<feature type="domain" description="Methyltransferase type 12" evidence="1">
    <location>
        <begin position="277"/>
        <end position="389"/>
    </location>
</feature>
<evidence type="ECO:0000313" key="2">
    <source>
        <dbReference type="EMBL" id="RMB12355.1"/>
    </source>
</evidence>
<protein>
    <submittedName>
        <fullName evidence="2">Methyltransferase family protein</fullName>
    </submittedName>
</protein>
<organism evidence="2 3">
    <name type="scientific">Eilatimonas milleporae</name>
    <dbReference type="NCBI Taxonomy" id="911205"/>
    <lineage>
        <taxon>Bacteria</taxon>
        <taxon>Pseudomonadati</taxon>
        <taxon>Pseudomonadota</taxon>
        <taxon>Alphaproteobacteria</taxon>
        <taxon>Kordiimonadales</taxon>
        <taxon>Kordiimonadaceae</taxon>
        <taxon>Eilatimonas</taxon>
    </lineage>
</organism>
<dbReference type="OrthoDB" id="7418600at2"/>
<gene>
    <name evidence="2" type="ORF">BXY39_0851</name>
</gene>
<accession>A0A3M0CTQ0</accession>
<dbReference type="InterPro" id="IPR013217">
    <property type="entry name" value="Methyltransf_12"/>
</dbReference>
<keyword evidence="2" id="KW-0489">Methyltransferase</keyword>
<evidence type="ECO:0000259" key="1">
    <source>
        <dbReference type="Pfam" id="PF08242"/>
    </source>
</evidence>
<dbReference type="PANTHER" id="PTHR42912">
    <property type="entry name" value="METHYLTRANSFERASE"/>
    <property type="match status" value="1"/>
</dbReference>
<dbReference type="Proteomes" id="UP000271227">
    <property type="component" value="Unassembled WGS sequence"/>
</dbReference>
<dbReference type="RefSeq" id="WP_121937535.1">
    <property type="nucleotide sequence ID" value="NZ_REFR01000009.1"/>
</dbReference>
<reference evidence="2 3" key="1">
    <citation type="submission" date="2018-10" db="EMBL/GenBank/DDBJ databases">
        <title>Genomic Encyclopedia of Archaeal and Bacterial Type Strains, Phase II (KMG-II): from individual species to whole genera.</title>
        <authorList>
            <person name="Goeker M."/>
        </authorList>
    </citation>
    <scope>NUCLEOTIDE SEQUENCE [LARGE SCALE GENOMIC DNA]</scope>
    <source>
        <strain evidence="2 3">DSM 25217</strain>
    </source>
</reference>
<keyword evidence="2" id="KW-0808">Transferase</keyword>
<evidence type="ECO:0000313" key="3">
    <source>
        <dbReference type="Proteomes" id="UP000271227"/>
    </source>
</evidence>
<dbReference type="GO" id="GO:0032259">
    <property type="term" value="P:methylation"/>
    <property type="evidence" value="ECO:0007669"/>
    <property type="project" value="UniProtKB-KW"/>
</dbReference>
<dbReference type="InterPro" id="IPR050508">
    <property type="entry name" value="Methyltransf_Superfamily"/>
</dbReference>
<proteinExistence type="predicted"/>
<dbReference type="SUPFAM" id="SSF53335">
    <property type="entry name" value="S-adenosyl-L-methionine-dependent methyltransferases"/>
    <property type="match status" value="1"/>
</dbReference>
<dbReference type="InterPro" id="IPR029063">
    <property type="entry name" value="SAM-dependent_MTases_sf"/>
</dbReference>
<dbReference type="Pfam" id="PF08242">
    <property type="entry name" value="Methyltransf_12"/>
    <property type="match status" value="1"/>
</dbReference>
<name>A0A3M0CTQ0_9PROT</name>
<dbReference type="EMBL" id="REFR01000009">
    <property type="protein sequence ID" value="RMB12355.1"/>
    <property type="molecule type" value="Genomic_DNA"/>
</dbReference>
<sequence>MTGRVDISRLAALPSVVFLRNAFYPERSPYGVAHRFTGLAHELSPEMHAALHGDGGLAPDARAALLDIFAGLGFETVEEGSTDPDTWWHAWAHHRLVVPAHVPAVYTLKTAPVRLYRLETLIDCHLPRTAEAPKVVCEPLQAVHAALLRAAEAETCFGDFLRTTSFTPREIRDGLLYLSDPNRQMIRLVDPSIFSASLKAPWHFPFQNYIRATSATDPTAYYEGLEIDGLWNFDWVETTVAHSFRRPTAMLDGQAYGAAFLRAVARHADLRAVSDILEVGGGTGDLAGAFLRAFLGAAPKDHPLCYTLQDLSDHLLQRQKQALKSFDHVRYFHGNAEDALPGRDAFDVIVCNEVIADLRMMGAAGTVRTATGCFAFLENVLRALKPGGRAFISEFGDLVSGNRCVDHLNHTEHSTHFGALVDCAETLGARARVVSLAEFLGMDPQAPLLCGQHEKYLVIRSVLQDHGVDLDFRAYDRAEFDERFQTILSRIGCGRLDFQPACEGLHFGPDLRQFLVLIIEKPPRLAEPAHAPRRQPDAMAGSIQ</sequence>
<comment type="caution">
    <text evidence="2">The sequence shown here is derived from an EMBL/GenBank/DDBJ whole genome shotgun (WGS) entry which is preliminary data.</text>
</comment>
<dbReference type="CDD" id="cd02440">
    <property type="entry name" value="AdoMet_MTases"/>
    <property type="match status" value="1"/>
</dbReference>
<dbReference type="GO" id="GO:0008168">
    <property type="term" value="F:methyltransferase activity"/>
    <property type="evidence" value="ECO:0007669"/>
    <property type="project" value="UniProtKB-KW"/>
</dbReference>
<dbReference type="AlphaFoldDB" id="A0A3M0CTQ0"/>
<dbReference type="InParanoid" id="A0A3M0CTQ0"/>
<keyword evidence="3" id="KW-1185">Reference proteome</keyword>